<keyword evidence="3 5" id="KW-1133">Transmembrane helix</keyword>
<reference evidence="7 8" key="1">
    <citation type="submission" date="2017-10" db="EMBL/GenBank/DDBJ databases">
        <title>Draft genome of Longimonas halophila.</title>
        <authorList>
            <person name="Goh K.M."/>
            <person name="Shamsir M.S."/>
            <person name="Lim S.W."/>
        </authorList>
    </citation>
    <scope>NUCLEOTIDE SEQUENCE [LARGE SCALE GENOMIC DNA]</scope>
    <source>
        <strain evidence="7 8">KCTC 42399</strain>
    </source>
</reference>
<evidence type="ECO:0000259" key="6">
    <source>
        <dbReference type="Pfam" id="PF06271"/>
    </source>
</evidence>
<sequence>MRVATSVRNRPRFTHPHTHLRRPINDLCINPPCSVMPTSSSSTSEHAAASTTQPEKMTRFLAILIDSVLTMLVSWIPVLGPLLGAGYFLVRDGLTLDFMNQRSIGKHVMGLKVKRADGQAMDIETSAKRNWMFAIGGVTALVAEIPLLGWLLALPISLAALAIGLYEGYRVLTRSDQKRWGDDMARTTVVKA</sequence>
<feature type="domain" description="RDD" evidence="6">
    <location>
        <begin position="99"/>
        <end position="185"/>
    </location>
</feature>
<organism evidence="7 8">
    <name type="scientific">Longimonas halophila</name>
    <dbReference type="NCBI Taxonomy" id="1469170"/>
    <lineage>
        <taxon>Bacteria</taxon>
        <taxon>Pseudomonadati</taxon>
        <taxon>Rhodothermota</taxon>
        <taxon>Rhodothermia</taxon>
        <taxon>Rhodothermales</taxon>
        <taxon>Salisaetaceae</taxon>
        <taxon>Longimonas</taxon>
    </lineage>
</organism>
<evidence type="ECO:0000256" key="1">
    <source>
        <dbReference type="ARBA" id="ARBA00004141"/>
    </source>
</evidence>
<comment type="subcellular location">
    <subcellularLocation>
        <location evidence="1">Membrane</location>
        <topology evidence="1">Multi-pass membrane protein</topology>
    </subcellularLocation>
</comment>
<feature type="transmembrane region" description="Helical" evidence="5">
    <location>
        <begin position="147"/>
        <end position="169"/>
    </location>
</feature>
<protein>
    <recommendedName>
        <fullName evidence="6">RDD domain-containing protein</fullName>
    </recommendedName>
</protein>
<evidence type="ECO:0000256" key="4">
    <source>
        <dbReference type="ARBA" id="ARBA00023136"/>
    </source>
</evidence>
<feature type="transmembrane region" description="Helical" evidence="5">
    <location>
        <begin position="60"/>
        <end position="90"/>
    </location>
</feature>
<evidence type="ECO:0000256" key="5">
    <source>
        <dbReference type="SAM" id="Phobius"/>
    </source>
</evidence>
<dbReference type="GO" id="GO:0016020">
    <property type="term" value="C:membrane"/>
    <property type="evidence" value="ECO:0007669"/>
    <property type="project" value="UniProtKB-SubCell"/>
</dbReference>
<dbReference type="AlphaFoldDB" id="A0A2H3NJH2"/>
<keyword evidence="8" id="KW-1185">Reference proteome</keyword>
<dbReference type="Proteomes" id="UP000221024">
    <property type="component" value="Unassembled WGS sequence"/>
</dbReference>
<accession>A0A2H3NJH2</accession>
<evidence type="ECO:0000256" key="2">
    <source>
        <dbReference type="ARBA" id="ARBA00022692"/>
    </source>
</evidence>
<proteinExistence type="predicted"/>
<evidence type="ECO:0000313" key="7">
    <source>
        <dbReference type="EMBL" id="PEN05813.1"/>
    </source>
</evidence>
<keyword evidence="4 5" id="KW-0472">Membrane</keyword>
<dbReference type="EMBL" id="PDEP01000011">
    <property type="protein sequence ID" value="PEN05813.1"/>
    <property type="molecule type" value="Genomic_DNA"/>
</dbReference>
<keyword evidence="2 5" id="KW-0812">Transmembrane</keyword>
<name>A0A2H3NJH2_9BACT</name>
<gene>
    <name evidence="7" type="ORF">CRI93_11985</name>
</gene>
<evidence type="ECO:0000313" key="8">
    <source>
        <dbReference type="Proteomes" id="UP000221024"/>
    </source>
</evidence>
<dbReference type="Pfam" id="PF06271">
    <property type="entry name" value="RDD"/>
    <property type="match status" value="1"/>
</dbReference>
<dbReference type="InterPro" id="IPR010432">
    <property type="entry name" value="RDD"/>
</dbReference>
<evidence type="ECO:0000256" key="3">
    <source>
        <dbReference type="ARBA" id="ARBA00022989"/>
    </source>
</evidence>
<comment type="caution">
    <text evidence="7">The sequence shown here is derived from an EMBL/GenBank/DDBJ whole genome shotgun (WGS) entry which is preliminary data.</text>
</comment>
<dbReference type="OrthoDB" id="1494866at2"/>